<dbReference type="STRING" id="83401.SAMN05421742_101353"/>
<dbReference type="AlphaFoldDB" id="A0A1G7UK28"/>
<organism evidence="14 15">
    <name type="scientific">Roseospirillum parvum</name>
    <dbReference type="NCBI Taxonomy" id="83401"/>
    <lineage>
        <taxon>Bacteria</taxon>
        <taxon>Pseudomonadati</taxon>
        <taxon>Pseudomonadota</taxon>
        <taxon>Alphaproteobacteria</taxon>
        <taxon>Rhodospirillales</taxon>
        <taxon>Rhodospirillaceae</taxon>
        <taxon>Roseospirillum</taxon>
    </lineage>
</organism>
<dbReference type="GO" id="GO:0043022">
    <property type="term" value="F:ribosome binding"/>
    <property type="evidence" value="ECO:0007669"/>
    <property type="project" value="UniProtKB-UniRule"/>
</dbReference>
<evidence type="ECO:0000256" key="5">
    <source>
        <dbReference type="ARBA" id="ARBA00022801"/>
    </source>
</evidence>
<dbReference type="CDD" id="cd03221">
    <property type="entry name" value="ABCF_EF-3"/>
    <property type="match status" value="2"/>
</dbReference>
<keyword evidence="15" id="KW-1185">Reference proteome</keyword>
<evidence type="ECO:0000256" key="2">
    <source>
        <dbReference type="ARBA" id="ARBA00022737"/>
    </source>
</evidence>
<dbReference type="PANTHER" id="PTHR42855">
    <property type="entry name" value="ABC TRANSPORTER ATP-BINDING SUBUNIT"/>
    <property type="match status" value="1"/>
</dbReference>
<keyword evidence="4 11" id="KW-0227">DNA damage</keyword>
<dbReference type="InterPro" id="IPR003439">
    <property type="entry name" value="ABC_transporter-like_ATP-bd"/>
</dbReference>
<dbReference type="GO" id="GO:0016887">
    <property type="term" value="F:ATP hydrolysis activity"/>
    <property type="evidence" value="ECO:0007669"/>
    <property type="project" value="UniProtKB-UniRule"/>
</dbReference>
<evidence type="ECO:0000256" key="3">
    <source>
        <dbReference type="ARBA" id="ARBA00022741"/>
    </source>
</evidence>
<keyword evidence="6 11" id="KW-0067">ATP-binding</keyword>
<sequence length="619" mass="66735">MAPPPLLTLDGIRLGFGGRPLFTDIDLAVATGQRLCLVGRNGSGKSTLLKVCAGLIEPDSGSRALSPGALARYLPQEPEMPPAETVRAWIAGGLSEVAAGDDHKADILIDQLGLPAEAALGTLSGGQKRRVALARALIGEPDLLLLDEPTNHLDLAAIGWLEARLQRHRGALLVISHDRAFLERVTNQTLWLDHGTLRRAETGFAGFEAWAEAVMEAEAQAAHKLNRKIAEETRWLREGLSARRRRNMGRVRRLQELRQQRTDAVARLGRAALAAEAGSLSGKLVIEAEQASAGYDTERPIIRDLSLRVLRGDRIGIVGANGAGKTTLVRLLIGQLAPLGGTIRHGTNLTPAVLDQDRAGLDPEATPWQVLVPKGGDQIEVNGRWRHVAGYLKDFLFEDRQFRSPVSNLSGGERNRLLLARDLARPANLMVLDEPTNDLDMDTLDLLAEVLTDYEGTLILVSHDRDFLDRLVTATLVIEADGRVSEYAGGYSDALAQRGAPLVRPLGDSPTTPGKTPKAAKAPGDKPAGNSTTKPTGGRQAKLSYKETRDLELLPARVAELEDQAAALEAALADPEAYSRDPAAFQANTEKLAALRAELEAAEHRWLELSLKQDELGGG</sequence>
<feature type="coiled-coil region" evidence="11">
    <location>
        <begin position="551"/>
        <end position="612"/>
    </location>
</feature>
<keyword evidence="2 11" id="KW-0677">Repeat</keyword>
<keyword evidence="5 11" id="KW-0378">Hydrolase</keyword>
<protein>
    <recommendedName>
        <fullName evidence="11">ATP-binding protein Uup</fullName>
        <ecNumber evidence="11">3.6.1.-</ecNumber>
    </recommendedName>
</protein>
<dbReference type="PROSITE" id="PS00211">
    <property type="entry name" value="ABC_TRANSPORTER_1"/>
    <property type="match status" value="2"/>
</dbReference>
<dbReference type="PANTHER" id="PTHR42855:SF1">
    <property type="entry name" value="ABC TRANSPORTER DOMAIN-CONTAINING PROTEIN"/>
    <property type="match status" value="1"/>
</dbReference>
<evidence type="ECO:0000256" key="8">
    <source>
        <dbReference type="ARBA" id="ARBA00023204"/>
    </source>
</evidence>
<accession>A0A1G7UK28</accession>
<feature type="domain" description="ABC transporter" evidence="13">
    <location>
        <begin position="286"/>
        <end position="506"/>
    </location>
</feature>
<dbReference type="InterPro" id="IPR051309">
    <property type="entry name" value="ABCF_ATPase"/>
</dbReference>
<feature type="compositionally biased region" description="Low complexity" evidence="12">
    <location>
        <begin position="510"/>
        <end position="529"/>
    </location>
</feature>
<dbReference type="Proteomes" id="UP000217076">
    <property type="component" value="Unassembled WGS sequence"/>
</dbReference>
<dbReference type="SUPFAM" id="SSF52540">
    <property type="entry name" value="P-loop containing nucleoside triphosphate hydrolases"/>
    <property type="match status" value="2"/>
</dbReference>
<comment type="similarity">
    <text evidence="10 11">Belongs to the ABC transporter superfamily. ABCF family. Uup subfamily.</text>
</comment>
<keyword evidence="11" id="KW-0175">Coiled coil</keyword>
<evidence type="ECO:0000313" key="14">
    <source>
        <dbReference type="EMBL" id="SDG47847.1"/>
    </source>
</evidence>
<comment type="function">
    <text evidence="11">Probably plays a role in ribosome assembly or function. May be involved in resolution of branched DNA intermediates that result from template switching in postreplication gaps. Binds DNA and has ATPase activity.</text>
</comment>
<feature type="domain" description="ABC transporter" evidence="13">
    <location>
        <begin position="7"/>
        <end position="219"/>
    </location>
</feature>
<evidence type="ECO:0000256" key="6">
    <source>
        <dbReference type="ARBA" id="ARBA00022840"/>
    </source>
</evidence>
<evidence type="ECO:0000313" key="15">
    <source>
        <dbReference type="Proteomes" id="UP000217076"/>
    </source>
</evidence>
<dbReference type="InterPro" id="IPR017871">
    <property type="entry name" value="ABC_transporter-like_CS"/>
</dbReference>
<evidence type="ECO:0000259" key="13">
    <source>
        <dbReference type="PROSITE" id="PS50893"/>
    </source>
</evidence>
<dbReference type="GO" id="GO:0005524">
    <property type="term" value="F:ATP binding"/>
    <property type="evidence" value="ECO:0007669"/>
    <property type="project" value="UniProtKB-UniRule"/>
</dbReference>
<feature type="binding site" evidence="11">
    <location>
        <begin position="39"/>
        <end position="46"/>
    </location>
    <ligand>
        <name>ATP</name>
        <dbReference type="ChEBI" id="CHEBI:30616"/>
        <label>1</label>
    </ligand>
</feature>
<dbReference type="OrthoDB" id="8133084at2"/>
<dbReference type="InterPro" id="IPR037118">
    <property type="entry name" value="Val-tRNA_synth_C_sf"/>
</dbReference>
<keyword evidence="7 11" id="KW-0238">DNA-binding</keyword>
<dbReference type="Pfam" id="PF16326">
    <property type="entry name" value="ABC_tran_CTD"/>
    <property type="match status" value="1"/>
</dbReference>
<comment type="subcellular location">
    <subcellularLocation>
        <location evidence="11">Cytoplasm</location>
    </subcellularLocation>
    <text evidence="11">Associates with ribosomes.</text>
</comment>
<evidence type="ECO:0000256" key="10">
    <source>
        <dbReference type="ARBA" id="ARBA00061478"/>
    </source>
</evidence>
<evidence type="ECO:0000256" key="12">
    <source>
        <dbReference type="SAM" id="MobiDB-lite"/>
    </source>
</evidence>
<proteinExistence type="inferred from homology"/>
<evidence type="ECO:0000256" key="4">
    <source>
        <dbReference type="ARBA" id="ARBA00022763"/>
    </source>
</evidence>
<keyword evidence="3 11" id="KW-0547">Nucleotide-binding</keyword>
<dbReference type="PROSITE" id="PS50893">
    <property type="entry name" value="ABC_TRANSPORTER_2"/>
    <property type="match status" value="2"/>
</dbReference>
<feature type="region of interest" description="Disordered" evidence="12">
    <location>
        <begin position="501"/>
        <end position="546"/>
    </location>
</feature>
<evidence type="ECO:0000256" key="11">
    <source>
        <dbReference type="HAMAP-Rule" id="MF_00848"/>
    </source>
</evidence>
<dbReference type="InterPro" id="IPR003593">
    <property type="entry name" value="AAA+_ATPase"/>
</dbReference>
<dbReference type="EC" id="3.6.1.-" evidence="11"/>
<comment type="catalytic activity">
    <reaction evidence="9 11">
        <text>ATP + H2O = ADP + phosphate + H(+)</text>
        <dbReference type="Rhea" id="RHEA:13065"/>
        <dbReference type="ChEBI" id="CHEBI:15377"/>
        <dbReference type="ChEBI" id="CHEBI:15378"/>
        <dbReference type="ChEBI" id="CHEBI:30616"/>
        <dbReference type="ChEBI" id="CHEBI:43474"/>
        <dbReference type="ChEBI" id="CHEBI:456216"/>
    </reaction>
</comment>
<dbReference type="RefSeq" id="WP_092614401.1">
    <property type="nucleotide sequence ID" value="NZ_FNCV01000001.1"/>
</dbReference>
<evidence type="ECO:0000256" key="1">
    <source>
        <dbReference type="ARBA" id="ARBA00022490"/>
    </source>
</evidence>
<evidence type="ECO:0000256" key="9">
    <source>
        <dbReference type="ARBA" id="ARBA00049360"/>
    </source>
</evidence>
<dbReference type="HAMAP" id="MF_00848">
    <property type="entry name" value="Uup"/>
    <property type="match status" value="1"/>
</dbReference>
<dbReference type="EMBL" id="FNCV01000001">
    <property type="protein sequence ID" value="SDG47847.1"/>
    <property type="molecule type" value="Genomic_DNA"/>
</dbReference>
<dbReference type="Pfam" id="PF00005">
    <property type="entry name" value="ABC_tran"/>
    <property type="match status" value="2"/>
</dbReference>
<evidence type="ECO:0000256" key="7">
    <source>
        <dbReference type="ARBA" id="ARBA00023125"/>
    </source>
</evidence>
<name>A0A1G7UK28_9PROT</name>
<dbReference type="FunFam" id="3.40.50.300:FF:000309">
    <property type="entry name" value="ABC transporter ATP-binding protein"/>
    <property type="match status" value="1"/>
</dbReference>
<dbReference type="InterPro" id="IPR043686">
    <property type="entry name" value="Uup"/>
</dbReference>
<dbReference type="GO" id="GO:0003677">
    <property type="term" value="F:DNA binding"/>
    <property type="evidence" value="ECO:0007669"/>
    <property type="project" value="UniProtKB-UniRule"/>
</dbReference>
<reference evidence="15" key="1">
    <citation type="submission" date="2016-10" db="EMBL/GenBank/DDBJ databases">
        <authorList>
            <person name="Varghese N."/>
            <person name="Submissions S."/>
        </authorList>
    </citation>
    <scope>NUCLEOTIDE SEQUENCE [LARGE SCALE GENOMIC DNA]</scope>
    <source>
        <strain evidence="15">930I</strain>
    </source>
</reference>
<feature type="binding site" evidence="11">
    <location>
        <begin position="319"/>
        <end position="326"/>
    </location>
    <ligand>
        <name>ATP</name>
        <dbReference type="ChEBI" id="CHEBI:30616"/>
        <label>2</label>
    </ligand>
</feature>
<dbReference type="GO" id="GO:0005737">
    <property type="term" value="C:cytoplasm"/>
    <property type="evidence" value="ECO:0007669"/>
    <property type="project" value="UniProtKB-SubCell"/>
</dbReference>
<keyword evidence="1 11" id="KW-0963">Cytoplasm</keyword>
<gene>
    <name evidence="11" type="primary">uup</name>
    <name evidence="14" type="ORF">SAMN05421742_101353</name>
</gene>
<dbReference type="InterPro" id="IPR027417">
    <property type="entry name" value="P-loop_NTPase"/>
</dbReference>
<dbReference type="GO" id="GO:0006281">
    <property type="term" value="P:DNA repair"/>
    <property type="evidence" value="ECO:0007669"/>
    <property type="project" value="UniProtKB-KW"/>
</dbReference>
<dbReference type="Gene3D" id="3.40.50.300">
    <property type="entry name" value="P-loop containing nucleotide triphosphate hydrolases"/>
    <property type="match status" value="2"/>
</dbReference>
<dbReference type="Gene3D" id="1.10.287.380">
    <property type="entry name" value="Valyl-tRNA synthetase, C-terminal domain"/>
    <property type="match status" value="1"/>
</dbReference>
<dbReference type="SMART" id="SM00382">
    <property type="entry name" value="AAA"/>
    <property type="match status" value="2"/>
</dbReference>
<keyword evidence="8 11" id="KW-0234">DNA repair</keyword>
<dbReference type="InterPro" id="IPR032524">
    <property type="entry name" value="ABC_tran_C"/>
</dbReference>